<dbReference type="EMBL" id="AJMT01000177">
    <property type="protein sequence ID" value="EIG25288.1"/>
    <property type="molecule type" value="Genomic_DNA"/>
</dbReference>
<comment type="caution">
    <text evidence="1">The sequence shown here is derived from an EMBL/GenBank/DDBJ whole genome shotgun (WGS) entry which is preliminary data.</text>
</comment>
<evidence type="ECO:0000313" key="1">
    <source>
        <dbReference type="EMBL" id="EIG25288.1"/>
    </source>
</evidence>
<organism evidence="1 2">
    <name type="scientific">Neisseria sicca VK64</name>
    <dbReference type="NCBI Taxonomy" id="1095748"/>
    <lineage>
        <taxon>Bacteria</taxon>
        <taxon>Pseudomonadati</taxon>
        <taxon>Pseudomonadota</taxon>
        <taxon>Betaproteobacteria</taxon>
        <taxon>Neisseriales</taxon>
        <taxon>Neisseriaceae</taxon>
        <taxon>Neisseria</taxon>
    </lineage>
</organism>
<dbReference type="PATRIC" id="fig|1095748.3.peg.2215"/>
<dbReference type="AlphaFoldDB" id="I2NHH7"/>
<protein>
    <submittedName>
        <fullName evidence="1">Uncharacterized protein</fullName>
    </submittedName>
</protein>
<sequence>MTLDKRSSENDLANPLLSFSDDLVCTRRLSLVLRCRYLHCPTAAG</sequence>
<reference evidence="1 2" key="1">
    <citation type="submission" date="2012-04" db="EMBL/GenBank/DDBJ databases">
        <authorList>
            <person name="Harkins D.M."/>
            <person name="Madupu R."/>
            <person name="Durkin A.S."/>
            <person name="Torralba M."/>
            <person name="Methe B."/>
            <person name="Sutton G.G."/>
            <person name="Nelson K.E."/>
        </authorList>
    </citation>
    <scope>NUCLEOTIDE SEQUENCE [LARGE SCALE GENOMIC DNA]</scope>
    <source>
        <strain evidence="1 2">VK64</strain>
    </source>
</reference>
<accession>I2NHH7</accession>
<evidence type="ECO:0000313" key="2">
    <source>
        <dbReference type="Proteomes" id="UP000004473"/>
    </source>
</evidence>
<proteinExistence type="predicted"/>
<dbReference type="Proteomes" id="UP000004473">
    <property type="component" value="Unassembled WGS sequence"/>
</dbReference>
<gene>
    <name evidence="1" type="ORF">HMPREF1051_2636</name>
</gene>
<name>I2NHH7_NEISI</name>